<keyword evidence="3 5" id="KW-1133">Transmembrane helix</keyword>
<evidence type="ECO:0000256" key="1">
    <source>
        <dbReference type="ARBA" id="ARBA00004141"/>
    </source>
</evidence>
<evidence type="ECO:0000313" key="7">
    <source>
        <dbReference type="Proteomes" id="UP000886595"/>
    </source>
</evidence>
<dbReference type="Proteomes" id="UP000886595">
    <property type="component" value="Unassembled WGS sequence"/>
</dbReference>
<dbReference type="AlphaFoldDB" id="A0A8X7RK96"/>
<evidence type="ECO:0000256" key="2">
    <source>
        <dbReference type="ARBA" id="ARBA00022692"/>
    </source>
</evidence>
<evidence type="ECO:0000256" key="3">
    <source>
        <dbReference type="ARBA" id="ARBA00022989"/>
    </source>
</evidence>
<protein>
    <recommendedName>
        <fullName evidence="8">WAT1-related protein</fullName>
    </recommendedName>
</protein>
<evidence type="ECO:0008006" key="8">
    <source>
        <dbReference type="Google" id="ProtNLM"/>
    </source>
</evidence>
<evidence type="ECO:0000256" key="4">
    <source>
        <dbReference type="ARBA" id="ARBA00023136"/>
    </source>
</evidence>
<dbReference type="OrthoDB" id="1100089at2759"/>
<keyword evidence="2 5" id="KW-0812">Transmembrane</keyword>
<comment type="caution">
    <text evidence="6">The sequence shown here is derived from an EMBL/GenBank/DDBJ whole genome shotgun (WGS) entry which is preliminary data.</text>
</comment>
<feature type="transmembrane region" description="Helical" evidence="5">
    <location>
        <begin position="25"/>
        <end position="44"/>
    </location>
</feature>
<reference evidence="6 7" key="1">
    <citation type="submission" date="2020-02" db="EMBL/GenBank/DDBJ databases">
        <authorList>
            <person name="Ma Q."/>
            <person name="Huang Y."/>
            <person name="Song X."/>
            <person name="Pei D."/>
        </authorList>
    </citation>
    <scope>NUCLEOTIDE SEQUENCE [LARGE SCALE GENOMIC DNA]</scope>
    <source>
        <strain evidence="6">Sxm20200214</strain>
        <tissue evidence="6">Leaf</tissue>
    </source>
</reference>
<evidence type="ECO:0000313" key="6">
    <source>
        <dbReference type="EMBL" id="KAG2290723.1"/>
    </source>
</evidence>
<dbReference type="PANTHER" id="PTHR31218">
    <property type="entry name" value="WAT1-RELATED PROTEIN"/>
    <property type="match status" value="1"/>
</dbReference>
<organism evidence="6 7">
    <name type="scientific">Brassica carinata</name>
    <name type="common">Ethiopian mustard</name>
    <name type="synonym">Abyssinian cabbage</name>
    <dbReference type="NCBI Taxonomy" id="52824"/>
    <lineage>
        <taxon>Eukaryota</taxon>
        <taxon>Viridiplantae</taxon>
        <taxon>Streptophyta</taxon>
        <taxon>Embryophyta</taxon>
        <taxon>Tracheophyta</taxon>
        <taxon>Spermatophyta</taxon>
        <taxon>Magnoliopsida</taxon>
        <taxon>eudicotyledons</taxon>
        <taxon>Gunneridae</taxon>
        <taxon>Pentapetalae</taxon>
        <taxon>rosids</taxon>
        <taxon>malvids</taxon>
        <taxon>Brassicales</taxon>
        <taxon>Brassicaceae</taxon>
        <taxon>Brassiceae</taxon>
        <taxon>Brassica</taxon>
    </lineage>
</organism>
<dbReference type="InterPro" id="IPR037185">
    <property type="entry name" value="EmrE-like"/>
</dbReference>
<feature type="transmembrane region" description="Helical" evidence="5">
    <location>
        <begin position="56"/>
        <end position="74"/>
    </location>
</feature>
<dbReference type="InterPro" id="IPR030184">
    <property type="entry name" value="WAT1-related"/>
</dbReference>
<dbReference type="GO" id="GO:0016020">
    <property type="term" value="C:membrane"/>
    <property type="evidence" value="ECO:0007669"/>
    <property type="project" value="InterPro"/>
</dbReference>
<dbReference type="EMBL" id="JAAMPC010000010">
    <property type="protein sequence ID" value="KAG2290723.1"/>
    <property type="molecule type" value="Genomic_DNA"/>
</dbReference>
<feature type="transmembrane region" description="Helical" evidence="5">
    <location>
        <begin position="80"/>
        <end position="99"/>
    </location>
</feature>
<accession>A0A8X7RK96</accession>
<keyword evidence="7" id="KW-1185">Reference proteome</keyword>
<keyword evidence="4 5" id="KW-0472">Membrane</keyword>
<gene>
    <name evidence="6" type="ORF">Bca52824_050327</name>
</gene>
<sequence>MGTLQSLALTFVMEHNPALNIGFDMNLLASAYAGIMSSSIAYYIQGLMMQRKGPVFVTAFNPLVVVIVSIMNFFVLRQGIYLGGVIGVIVLIVGVYFVLWGKHVDHDGEAICSQDNTTLEAIKCCSGNIGLSMMPKIDEANEDVETGKVNVEEKESSVVVVVFGCENVDNFPRC</sequence>
<dbReference type="SUPFAM" id="SSF103481">
    <property type="entry name" value="Multidrug resistance efflux transporter EmrE"/>
    <property type="match status" value="1"/>
</dbReference>
<comment type="subcellular location">
    <subcellularLocation>
        <location evidence="1">Membrane</location>
        <topology evidence="1">Multi-pass membrane protein</topology>
    </subcellularLocation>
</comment>
<evidence type="ECO:0000256" key="5">
    <source>
        <dbReference type="SAM" id="Phobius"/>
    </source>
</evidence>
<dbReference type="GO" id="GO:0022857">
    <property type="term" value="F:transmembrane transporter activity"/>
    <property type="evidence" value="ECO:0007669"/>
    <property type="project" value="InterPro"/>
</dbReference>
<name>A0A8X7RK96_BRACI</name>
<proteinExistence type="predicted"/>